<dbReference type="InterPro" id="IPR053001">
    <property type="entry name" value="MNNG_permease-like"/>
</dbReference>
<reference evidence="3" key="1">
    <citation type="submission" date="2021-02" db="EMBL/GenBank/DDBJ databases">
        <authorList>
            <person name="Nieuwenhuis M."/>
            <person name="Van De Peppel L.J.J."/>
        </authorList>
    </citation>
    <scope>NUCLEOTIDE SEQUENCE</scope>
    <source>
        <strain evidence="3">D49</strain>
    </source>
</reference>
<dbReference type="EMBL" id="JABCKI010000155">
    <property type="protein sequence ID" value="KAG5652153.1"/>
    <property type="molecule type" value="Genomic_DNA"/>
</dbReference>
<reference evidence="3" key="2">
    <citation type="submission" date="2021-10" db="EMBL/GenBank/DDBJ databases">
        <title>Phylogenomics reveals ancestral predisposition of the termite-cultivated fungus Termitomyces towards a domesticated lifestyle.</title>
        <authorList>
            <person name="Auxier B."/>
            <person name="Grum-Grzhimaylo A."/>
            <person name="Cardenas M.E."/>
            <person name="Lodge J.D."/>
            <person name="Laessoe T."/>
            <person name="Pedersen O."/>
            <person name="Smith M.E."/>
            <person name="Kuyper T.W."/>
            <person name="Franco-Molano E.A."/>
            <person name="Baroni T.J."/>
            <person name="Aanen D.K."/>
        </authorList>
    </citation>
    <scope>NUCLEOTIDE SEQUENCE</scope>
    <source>
        <strain evidence="3">D49</strain>
    </source>
</reference>
<evidence type="ECO:0000313" key="4">
    <source>
        <dbReference type="Proteomes" id="UP000717328"/>
    </source>
</evidence>
<keyword evidence="1" id="KW-1133">Transmembrane helix</keyword>
<keyword evidence="4" id="KW-1185">Reference proteome</keyword>
<evidence type="ECO:0000313" key="3">
    <source>
        <dbReference type="EMBL" id="KAG5652153.1"/>
    </source>
</evidence>
<accession>A0A9P7KJ08</accession>
<feature type="transmembrane region" description="Helical" evidence="1">
    <location>
        <begin position="32"/>
        <end position="56"/>
    </location>
</feature>
<keyword evidence="1" id="KW-0812">Transmembrane</keyword>
<dbReference type="InterPro" id="IPR022703">
    <property type="entry name" value="DUF3533"/>
</dbReference>
<organism evidence="3 4">
    <name type="scientific">Sphagnurus paluster</name>
    <dbReference type="NCBI Taxonomy" id="117069"/>
    <lineage>
        <taxon>Eukaryota</taxon>
        <taxon>Fungi</taxon>
        <taxon>Dikarya</taxon>
        <taxon>Basidiomycota</taxon>
        <taxon>Agaricomycotina</taxon>
        <taxon>Agaricomycetes</taxon>
        <taxon>Agaricomycetidae</taxon>
        <taxon>Agaricales</taxon>
        <taxon>Tricholomatineae</taxon>
        <taxon>Lyophyllaceae</taxon>
        <taxon>Sphagnurus</taxon>
    </lineage>
</organism>
<dbReference type="Proteomes" id="UP000717328">
    <property type="component" value="Unassembled WGS sequence"/>
</dbReference>
<dbReference type="PANTHER" id="PTHR34814">
    <property type="entry name" value="NITROSOGUANIDINE RESISTANCE PROTEIN SNG1"/>
    <property type="match status" value="1"/>
</dbReference>
<name>A0A9P7KJ08_9AGAR</name>
<gene>
    <name evidence="3" type="ORF">H0H81_006098</name>
</gene>
<dbReference type="AlphaFoldDB" id="A0A9P7KJ08"/>
<comment type="caution">
    <text evidence="3">The sequence shown here is derived from an EMBL/GenBank/DDBJ whole genome shotgun (WGS) entry which is preliminary data.</text>
</comment>
<dbReference type="Pfam" id="PF12051">
    <property type="entry name" value="DUF3533"/>
    <property type="match status" value="1"/>
</dbReference>
<protein>
    <recommendedName>
        <fullName evidence="2">DUF3533 domain-containing protein</fullName>
    </recommendedName>
</protein>
<evidence type="ECO:0000256" key="1">
    <source>
        <dbReference type="SAM" id="Phobius"/>
    </source>
</evidence>
<proteinExistence type="predicted"/>
<dbReference type="OrthoDB" id="2140105at2759"/>
<keyword evidence="1" id="KW-0472">Membrane</keyword>
<dbReference type="PANTHER" id="PTHR34814:SF1">
    <property type="entry name" value="NITROSOGUANIDINE RESISTANCE PROTEIN SNG1"/>
    <property type="match status" value="1"/>
</dbReference>
<evidence type="ECO:0000259" key="2">
    <source>
        <dbReference type="Pfam" id="PF12051"/>
    </source>
</evidence>
<dbReference type="GO" id="GO:0016020">
    <property type="term" value="C:membrane"/>
    <property type="evidence" value="ECO:0007669"/>
    <property type="project" value="TreeGrafter"/>
</dbReference>
<sequence>MSHLLESPSPNQYERPFSKRFLDKESKAARKIYLKVLISGCLLVIISIWAIFPIYWGALWKTPERNFDGWVVDFDGGIVGQTVVRDLKAASSLSVVTYTVVPAGQFPEGPPSLAHSVIEQHTWVAVAINPGVSQRLQASYESPNITYNGSEVITVYAAEARNENA</sequence>
<feature type="domain" description="DUF3533" evidence="2">
    <location>
        <begin position="41"/>
        <end position="164"/>
    </location>
</feature>